<protein>
    <submittedName>
        <fullName evidence="2">Pentapeptide repeat protein</fullName>
    </submittedName>
</protein>
<accession>A0AAV3XNV0</accession>
<keyword evidence="1" id="KW-1133">Transmembrane helix</keyword>
<dbReference type="EMBL" id="BLAY01000450">
    <property type="protein sequence ID" value="GET44612.1"/>
    <property type="molecule type" value="Genomic_DNA"/>
</dbReference>
<organism evidence="2 3">
    <name type="scientific">Microseira wollei NIES-4236</name>
    <dbReference type="NCBI Taxonomy" id="2530354"/>
    <lineage>
        <taxon>Bacteria</taxon>
        <taxon>Bacillati</taxon>
        <taxon>Cyanobacteriota</taxon>
        <taxon>Cyanophyceae</taxon>
        <taxon>Oscillatoriophycideae</taxon>
        <taxon>Aerosakkonematales</taxon>
        <taxon>Aerosakkonemataceae</taxon>
        <taxon>Microseira</taxon>
    </lineage>
</organism>
<dbReference type="AlphaFoldDB" id="A0AAV3XNV0"/>
<gene>
    <name evidence="2" type="ORF">MiSe_94430</name>
</gene>
<proteinExistence type="predicted"/>
<dbReference type="Proteomes" id="UP001050975">
    <property type="component" value="Unassembled WGS sequence"/>
</dbReference>
<evidence type="ECO:0000313" key="2">
    <source>
        <dbReference type="EMBL" id="GET44612.1"/>
    </source>
</evidence>
<comment type="caution">
    <text evidence="2">The sequence shown here is derived from an EMBL/GenBank/DDBJ whole genome shotgun (WGS) entry which is preliminary data.</text>
</comment>
<keyword evidence="1" id="KW-0472">Membrane</keyword>
<dbReference type="RefSeq" id="WP_226594841.1">
    <property type="nucleotide sequence ID" value="NZ_BLAY01000450.1"/>
</dbReference>
<keyword evidence="1" id="KW-0812">Transmembrane</keyword>
<evidence type="ECO:0000313" key="3">
    <source>
        <dbReference type="Proteomes" id="UP001050975"/>
    </source>
</evidence>
<reference evidence="2" key="1">
    <citation type="submission" date="2019-10" db="EMBL/GenBank/DDBJ databases">
        <title>Draft genome sequece of Microseira wollei NIES-4236.</title>
        <authorList>
            <person name="Yamaguchi H."/>
            <person name="Suzuki S."/>
            <person name="Kawachi M."/>
        </authorList>
    </citation>
    <scope>NUCLEOTIDE SEQUENCE</scope>
    <source>
        <strain evidence="2">NIES-4236</strain>
    </source>
</reference>
<evidence type="ECO:0000256" key="1">
    <source>
        <dbReference type="SAM" id="Phobius"/>
    </source>
</evidence>
<keyword evidence="3" id="KW-1185">Reference proteome</keyword>
<sequence>MNYPITAFRKDEIKDGVYMETNCSLHESGVVTGLTRSWTNNNMQGAHSRMTIFLLDANKTRLKKMDEVACGVCGKWEELIRPIDKEARSDRSVSFSFQVPQALFPQVKYLEIVHYERSKSLPDYLEYLHLPEQLAVKDEQLTQYQEILKIMAKREPTNKTTIHATSIGFVQSGSGTVSNFSQNIGQNIDQIAKLINSLREMTQEFPETQREEALVHLDDLQDDISQPDKRTPPRIKTRIIGLWAVACTVAGLVAGAADFSNRHLQKLSKPL</sequence>
<name>A0AAV3XNV0_9CYAN</name>
<feature type="transmembrane region" description="Helical" evidence="1">
    <location>
        <begin position="239"/>
        <end position="257"/>
    </location>
</feature>